<evidence type="ECO:0000259" key="12">
    <source>
        <dbReference type="Pfam" id="PF00999"/>
    </source>
</evidence>
<keyword evidence="4 11" id="KW-1133">Transmembrane helix</keyword>
<reference evidence="13" key="2">
    <citation type="submission" date="2023-06" db="EMBL/GenBank/DDBJ databases">
        <authorList>
            <consortium name="Lawrence Berkeley National Laboratory"/>
            <person name="Haridas S."/>
            <person name="Hensen N."/>
            <person name="Bonometti L."/>
            <person name="Westerberg I."/>
            <person name="Brannstrom I.O."/>
            <person name="Guillou S."/>
            <person name="Cros-Aarteil S."/>
            <person name="Calhoun S."/>
            <person name="Kuo A."/>
            <person name="Mondo S."/>
            <person name="Pangilinan J."/>
            <person name="Riley R."/>
            <person name="Labutti K."/>
            <person name="Andreopoulos B."/>
            <person name="Lipzen A."/>
            <person name="Chen C."/>
            <person name="Yanf M."/>
            <person name="Daum C."/>
            <person name="Ng V."/>
            <person name="Clum A."/>
            <person name="Steindorff A."/>
            <person name="Ohm R."/>
            <person name="Martin F."/>
            <person name="Silar P."/>
            <person name="Natvig D."/>
            <person name="Lalanne C."/>
            <person name="Gautier V."/>
            <person name="Ament-Velasquez S.L."/>
            <person name="Kruys A."/>
            <person name="Hutchinson M.I."/>
            <person name="Powell A.J."/>
            <person name="Barry K."/>
            <person name="Miller A.N."/>
            <person name="Grigoriev I.V."/>
            <person name="Debuchy R."/>
            <person name="Gladieux P."/>
            <person name="Thoren M.H."/>
            <person name="Johannesson H."/>
        </authorList>
    </citation>
    <scope>NUCLEOTIDE SEQUENCE</scope>
    <source>
        <strain evidence="13">CBS 955.72</strain>
    </source>
</reference>
<dbReference type="NCBIfam" id="TIGR00840">
    <property type="entry name" value="b_cpa1"/>
    <property type="match status" value="1"/>
</dbReference>
<evidence type="ECO:0000313" key="13">
    <source>
        <dbReference type="EMBL" id="KAK3357309.1"/>
    </source>
</evidence>
<keyword evidence="3 9" id="KW-0812">Transmembrane</keyword>
<evidence type="ECO:0000256" key="9">
    <source>
        <dbReference type="RuleBase" id="RU003722"/>
    </source>
</evidence>
<dbReference type="PANTHER" id="PTHR10110:SF187">
    <property type="entry name" value="SODIUM_HYDROGEN EXCHANGER"/>
    <property type="match status" value="1"/>
</dbReference>
<gene>
    <name evidence="13" type="ORF">B0T25DRAFT_538824</name>
</gene>
<keyword evidence="2 9" id="KW-0813">Transport</keyword>
<dbReference type="GO" id="GO:0015386">
    <property type="term" value="F:potassium:proton antiporter activity"/>
    <property type="evidence" value="ECO:0007669"/>
    <property type="project" value="TreeGrafter"/>
</dbReference>
<proteinExistence type="inferred from homology"/>
<keyword evidence="5" id="KW-0915">Sodium</keyword>
<feature type="transmembrane region" description="Helical" evidence="11">
    <location>
        <begin position="66"/>
        <end position="83"/>
    </location>
</feature>
<reference evidence="13" key="1">
    <citation type="journal article" date="2023" name="Mol. Phylogenet. Evol.">
        <title>Genome-scale phylogeny and comparative genomics of the fungal order Sordariales.</title>
        <authorList>
            <person name="Hensen N."/>
            <person name="Bonometti L."/>
            <person name="Westerberg I."/>
            <person name="Brannstrom I.O."/>
            <person name="Guillou S."/>
            <person name="Cros-Aarteil S."/>
            <person name="Calhoun S."/>
            <person name="Haridas S."/>
            <person name="Kuo A."/>
            <person name="Mondo S."/>
            <person name="Pangilinan J."/>
            <person name="Riley R."/>
            <person name="LaButti K."/>
            <person name="Andreopoulos B."/>
            <person name="Lipzen A."/>
            <person name="Chen C."/>
            <person name="Yan M."/>
            <person name="Daum C."/>
            <person name="Ng V."/>
            <person name="Clum A."/>
            <person name="Steindorff A."/>
            <person name="Ohm R.A."/>
            <person name="Martin F."/>
            <person name="Silar P."/>
            <person name="Natvig D.O."/>
            <person name="Lalanne C."/>
            <person name="Gautier V."/>
            <person name="Ament-Velasquez S.L."/>
            <person name="Kruys A."/>
            <person name="Hutchinson M.I."/>
            <person name="Powell A.J."/>
            <person name="Barry K."/>
            <person name="Miller A.N."/>
            <person name="Grigoriev I.V."/>
            <person name="Debuchy R."/>
            <person name="Gladieux P."/>
            <person name="Hiltunen Thoren M."/>
            <person name="Johannesson H."/>
        </authorList>
    </citation>
    <scope>NUCLEOTIDE SEQUENCE</scope>
    <source>
        <strain evidence="13">CBS 955.72</strain>
    </source>
</reference>
<dbReference type="Gene3D" id="6.10.140.1330">
    <property type="match status" value="1"/>
</dbReference>
<evidence type="ECO:0000256" key="5">
    <source>
        <dbReference type="ARBA" id="ARBA00023053"/>
    </source>
</evidence>
<comment type="similarity">
    <text evidence="9">Belongs to the monovalent cation:proton antiporter 1 (CPA1) transporter (TC 2.A.36) family.</text>
</comment>
<evidence type="ECO:0000256" key="10">
    <source>
        <dbReference type="SAM" id="MobiDB-lite"/>
    </source>
</evidence>
<dbReference type="GO" id="GO:0005770">
    <property type="term" value="C:late endosome"/>
    <property type="evidence" value="ECO:0007669"/>
    <property type="project" value="TreeGrafter"/>
</dbReference>
<feature type="transmembrane region" description="Helical" evidence="11">
    <location>
        <begin position="398"/>
        <end position="421"/>
    </location>
</feature>
<keyword evidence="7 11" id="KW-0472">Membrane</keyword>
<dbReference type="InterPro" id="IPR018422">
    <property type="entry name" value="Cation/H_exchanger_CPA1"/>
</dbReference>
<keyword evidence="8 9" id="KW-0739">Sodium transport</keyword>
<dbReference type="InterPro" id="IPR006153">
    <property type="entry name" value="Cation/H_exchanger_TM"/>
</dbReference>
<comment type="subcellular location">
    <subcellularLocation>
        <location evidence="1">Membrane</location>
        <topology evidence="1">Multi-pass membrane protein</topology>
    </subcellularLocation>
</comment>
<dbReference type="EMBL" id="JAUIQD010000003">
    <property type="protein sequence ID" value="KAK3357309.1"/>
    <property type="molecule type" value="Genomic_DNA"/>
</dbReference>
<sequence length="665" mass="72186">MFAETLTRSAWELAKRAEQDPDTPDTPSTGTNSSWALFISIMLLIVAFFTSYTMQMRKITAIHETVISIFGGMTVGLILRIAGFDSIQALISFNYQIFFNVLLPPIILSSGYELHQANFFRNIGTILTFAFAGTFISAVVIGVLLWLYTRIPIGGLDVTWIDAISVGATLSATDPVTILAIFNSLKVDPKLYTIIFGESILNDAVAIVIFESAQHANKAGGGNIGIWSLFHGIWYFLSEFFGSLAIGCLVGIMTALGLKYTYLRRVPKMESCLVVLVAYACYFFSQAIGMSGIVSLLFCGITMKHYAYFNMSRRTQLTTKYLFQVLAQLSENFIFIYLGLSLFTEKDLEYQPLLIIVTVLAVCAARWMAVFPLSRLINWVIRLRARRAGREAADELPYNYQAMLFWAGLRGAVGVALAALFDNPNKNALAATVLVVVVLTVIIFGGTTARMLEIMNIRTGVVEEIDSDDEFDIEAITGGAYIKRSGTGIGYTHRNRGSTVPLNNVVAGRGERQDGNGWASGHRSPNPSTRPASVGRKRTRSIDEFERSELLGASGNNTDSEIGSDIDTSDLPPPAPRRRSSPLQPGGALDAANEDGSAGDSNGGRNRTGAPEAASQPLTATAAFRQLFSSEDPSALFRQLDEDFIKPTLLVDGGGRGGNGGGGPH</sequence>
<evidence type="ECO:0000313" key="14">
    <source>
        <dbReference type="Proteomes" id="UP001275084"/>
    </source>
</evidence>
<protein>
    <recommendedName>
        <fullName evidence="9">Sodium/hydrogen exchanger</fullName>
    </recommendedName>
</protein>
<evidence type="ECO:0000256" key="3">
    <source>
        <dbReference type="ARBA" id="ARBA00022692"/>
    </source>
</evidence>
<dbReference type="Proteomes" id="UP001275084">
    <property type="component" value="Unassembled WGS sequence"/>
</dbReference>
<feature type="transmembrane region" description="Helical" evidence="11">
    <location>
        <begin position="276"/>
        <end position="301"/>
    </location>
</feature>
<evidence type="ECO:0000256" key="6">
    <source>
        <dbReference type="ARBA" id="ARBA00023065"/>
    </source>
</evidence>
<evidence type="ECO:0000256" key="4">
    <source>
        <dbReference type="ARBA" id="ARBA00022989"/>
    </source>
</evidence>
<dbReference type="AlphaFoldDB" id="A0AAJ0HM60"/>
<accession>A0AAJ0HM60</accession>
<dbReference type="GO" id="GO:0000329">
    <property type="term" value="C:fungal-type vacuole membrane"/>
    <property type="evidence" value="ECO:0007669"/>
    <property type="project" value="TreeGrafter"/>
</dbReference>
<feature type="transmembrane region" description="Helical" evidence="11">
    <location>
        <begin position="352"/>
        <end position="377"/>
    </location>
</feature>
<dbReference type="GO" id="GO:0007035">
    <property type="term" value="P:vacuolar acidification"/>
    <property type="evidence" value="ECO:0007669"/>
    <property type="project" value="TreeGrafter"/>
</dbReference>
<dbReference type="GO" id="GO:0005769">
    <property type="term" value="C:early endosome"/>
    <property type="evidence" value="ECO:0007669"/>
    <property type="project" value="TreeGrafter"/>
</dbReference>
<keyword evidence="9" id="KW-0050">Antiport</keyword>
<feature type="domain" description="Cation/H+ exchanger transmembrane" evidence="12">
    <location>
        <begin position="46"/>
        <end position="453"/>
    </location>
</feature>
<dbReference type="GO" id="GO:0015385">
    <property type="term" value="F:sodium:proton antiporter activity"/>
    <property type="evidence" value="ECO:0007669"/>
    <property type="project" value="InterPro"/>
</dbReference>
<dbReference type="Pfam" id="PF00999">
    <property type="entry name" value="Na_H_Exchanger"/>
    <property type="match status" value="1"/>
</dbReference>
<feature type="transmembrane region" description="Helical" evidence="11">
    <location>
        <begin position="233"/>
        <end position="256"/>
    </location>
</feature>
<evidence type="ECO:0000256" key="7">
    <source>
        <dbReference type="ARBA" id="ARBA00023136"/>
    </source>
</evidence>
<evidence type="ECO:0000256" key="1">
    <source>
        <dbReference type="ARBA" id="ARBA00004141"/>
    </source>
</evidence>
<comment type="caution">
    <text evidence="13">The sequence shown here is derived from an EMBL/GenBank/DDBJ whole genome shotgun (WGS) entry which is preliminary data.</text>
</comment>
<feature type="transmembrane region" description="Helical" evidence="11">
    <location>
        <begin position="35"/>
        <end position="54"/>
    </location>
</feature>
<dbReference type="PRINTS" id="PR01084">
    <property type="entry name" value="NAHEXCHNGR"/>
</dbReference>
<organism evidence="13 14">
    <name type="scientific">Lasiosphaeria hispida</name>
    <dbReference type="NCBI Taxonomy" id="260671"/>
    <lineage>
        <taxon>Eukaryota</taxon>
        <taxon>Fungi</taxon>
        <taxon>Dikarya</taxon>
        <taxon>Ascomycota</taxon>
        <taxon>Pezizomycotina</taxon>
        <taxon>Sordariomycetes</taxon>
        <taxon>Sordariomycetidae</taxon>
        <taxon>Sordariales</taxon>
        <taxon>Lasiosphaeriaceae</taxon>
        <taxon>Lasiosphaeria</taxon>
    </lineage>
</organism>
<evidence type="ECO:0000256" key="2">
    <source>
        <dbReference type="ARBA" id="ARBA00022448"/>
    </source>
</evidence>
<feature type="compositionally biased region" description="Basic and acidic residues" evidence="10">
    <location>
        <begin position="540"/>
        <end position="549"/>
    </location>
</feature>
<evidence type="ECO:0000256" key="11">
    <source>
        <dbReference type="SAM" id="Phobius"/>
    </source>
</evidence>
<feature type="transmembrane region" description="Helical" evidence="11">
    <location>
        <begin position="95"/>
        <end position="114"/>
    </location>
</feature>
<evidence type="ECO:0000256" key="8">
    <source>
        <dbReference type="ARBA" id="ARBA00023201"/>
    </source>
</evidence>
<feature type="transmembrane region" description="Helical" evidence="11">
    <location>
        <begin position="126"/>
        <end position="148"/>
    </location>
</feature>
<dbReference type="PANTHER" id="PTHR10110">
    <property type="entry name" value="SODIUM/HYDROGEN EXCHANGER"/>
    <property type="match status" value="1"/>
</dbReference>
<feature type="transmembrane region" description="Helical" evidence="11">
    <location>
        <begin position="321"/>
        <end position="340"/>
    </location>
</feature>
<feature type="region of interest" description="Disordered" evidence="10">
    <location>
        <begin position="500"/>
        <end position="618"/>
    </location>
</feature>
<keyword evidence="6 9" id="KW-0406">Ion transport</keyword>
<keyword evidence="14" id="KW-1185">Reference proteome</keyword>
<feature type="transmembrane region" description="Helical" evidence="11">
    <location>
        <begin position="160"/>
        <end position="182"/>
    </location>
</feature>
<dbReference type="InterPro" id="IPR004709">
    <property type="entry name" value="NaH_exchanger"/>
</dbReference>
<name>A0AAJ0HM60_9PEZI</name>
<feature type="transmembrane region" description="Helical" evidence="11">
    <location>
        <begin position="427"/>
        <end position="449"/>
    </location>
</feature>